<proteinExistence type="predicted"/>
<dbReference type="RefSeq" id="WP_097158546.1">
    <property type="nucleotide sequence ID" value="NZ_JBEPMQ010000010.1"/>
</dbReference>
<gene>
    <name evidence="2" type="ORF">SAMN05877753_104143</name>
</gene>
<keyword evidence="1" id="KW-0472">Membrane</keyword>
<dbReference type="AlphaFoldDB" id="A0A285CSF0"/>
<feature type="transmembrane region" description="Helical" evidence="1">
    <location>
        <begin position="51"/>
        <end position="84"/>
    </location>
</feature>
<keyword evidence="1" id="KW-1133">Transmembrane helix</keyword>
<sequence>MKKFLLLLTGGIAILVLLGALGPLVGFAISVVILYYSAKEFIKAESTGKKILWAIIGLVFLSATLSNVPALIGVVAIVVLFLVYKKWNKEKEVTRDEVDDPFVNFEREWSELKKHY</sequence>
<dbReference type="EMBL" id="OAOP01000004">
    <property type="protein sequence ID" value="SNX70487.1"/>
    <property type="molecule type" value="Genomic_DNA"/>
</dbReference>
<evidence type="ECO:0000313" key="3">
    <source>
        <dbReference type="Proteomes" id="UP000219546"/>
    </source>
</evidence>
<accession>A0A285CSF0</accession>
<organism evidence="2 3">
    <name type="scientific">Bacillus oleivorans</name>
    <dbReference type="NCBI Taxonomy" id="1448271"/>
    <lineage>
        <taxon>Bacteria</taxon>
        <taxon>Bacillati</taxon>
        <taxon>Bacillota</taxon>
        <taxon>Bacilli</taxon>
        <taxon>Bacillales</taxon>
        <taxon>Bacillaceae</taxon>
        <taxon>Bacillus</taxon>
    </lineage>
</organism>
<evidence type="ECO:0000256" key="1">
    <source>
        <dbReference type="SAM" id="Phobius"/>
    </source>
</evidence>
<evidence type="ECO:0000313" key="2">
    <source>
        <dbReference type="EMBL" id="SNX70487.1"/>
    </source>
</evidence>
<evidence type="ECO:0008006" key="4">
    <source>
        <dbReference type="Google" id="ProtNLM"/>
    </source>
</evidence>
<protein>
    <recommendedName>
        <fullName evidence="4">Lia operon protein LiaI</fullName>
    </recommendedName>
</protein>
<keyword evidence="3" id="KW-1185">Reference proteome</keyword>
<name>A0A285CSF0_9BACI</name>
<dbReference type="OrthoDB" id="2971941at2"/>
<keyword evidence="1" id="KW-0812">Transmembrane</keyword>
<dbReference type="Proteomes" id="UP000219546">
    <property type="component" value="Unassembled WGS sequence"/>
</dbReference>
<reference evidence="2 3" key="1">
    <citation type="submission" date="2017-08" db="EMBL/GenBank/DDBJ databases">
        <authorList>
            <person name="de Groot N.N."/>
        </authorList>
    </citation>
    <scope>NUCLEOTIDE SEQUENCE [LARGE SCALE GENOMIC DNA]</scope>
    <source>
        <strain evidence="2 3">JC228</strain>
    </source>
</reference>